<evidence type="ECO:0000313" key="2">
    <source>
        <dbReference type="EMBL" id="GAC19957.1"/>
    </source>
</evidence>
<evidence type="ECO:0000256" key="1">
    <source>
        <dbReference type="SAM" id="Phobius"/>
    </source>
</evidence>
<keyword evidence="1" id="KW-0472">Membrane</keyword>
<dbReference type="EMBL" id="BAEO01000043">
    <property type="protein sequence ID" value="GAC19957.1"/>
    <property type="molecule type" value="Genomic_DNA"/>
</dbReference>
<accession>K6YP60</accession>
<dbReference type="Proteomes" id="UP000006327">
    <property type="component" value="Unassembled WGS sequence"/>
</dbReference>
<organism evidence="2 3">
    <name type="scientific">Paraglaciecola arctica BSs20135</name>
    <dbReference type="NCBI Taxonomy" id="493475"/>
    <lineage>
        <taxon>Bacteria</taxon>
        <taxon>Pseudomonadati</taxon>
        <taxon>Pseudomonadota</taxon>
        <taxon>Gammaproteobacteria</taxon>
        <taxon>Alteromonadales</taxon>
        <taxon>Alteromonadaceae</taxon>
        <taxon>Paraglaciecola</taxon>
    </lineage>
</organism>
<keyword evidence="1" id="KW-1133">Transmembrane helix</keyword>
<keyword evidence="3" id="KW-1185">Reference proteome</keyword>
<dbReference type="AlphaFoldDB" id="K6YP60"/>
<protein>
    <submittedName>
        <fullName evidence="2">Uncharacterized protein</fullName>
    </submittedName>
</protein>
<gene>
    <name evidence="2" type="ORF">GARC_2994</name>
</gene>
<dbReference type="OrthoDB" id="981982at2"/>
<sequence length="219" mass="24960">MKHRFFAKTTKQQFAIQCKIVAFAMLCNIILGVMFFLLDVSFLVILSFSITLSIIAPFIDVPSGVKSGSLHYYSPLLIGETVKNGILTLHSGTLFDYYYVLDKNTTKSERKKQIYRAYIQGLINLIEEYQKTCPNAIKIKATSYIINARTAQKIGMQPVTPSFLQRIILYYNYFNLLCSLSLLNAKLSFPNLGKLGAFEGDLDELINRKQYLIVLKNRL</sequence>
<feature type="transmembrane region" description="Helical" evidence="1">
    <location>
        <begin position="20"/>
        <end position="38"/>
    </location>
</feature>
<evidence type="ECO:0000313" key="3">
    <source>
        <dbReference type="Proteomes" id="UP000006327"/>
    </source>
</evidence>
<comment type="caution">
    <text evidence="2">The sequence shown here is derived from an EMBL/GenBank/DDBJ whole genome shotgun (WGS) entry which is preliminary data.</text>
</comment>
<name>K6YP60_9ALTE</name>
<reference evidence="2 3" key="1">
    <citation type="journal article" date="2017" name="Antonie Van Leeuwenhoek">
        <title>Rhizobium rhizosphaerae sp. nov., a novel species isolated from rice rhizosphere.</title>
        <authorList>
            <person name="Zhao J.J."/>
            <person name="Zhang J."/>
            <person name="Zhang R.J."/>
            <person name="Zhang C.W."/>
            <person name="Yin H.Q."/>
            <person name="Zhang X.X."/>
        </authorList>
    </citation>
    <scope>NUCLEOTIDE SEQUENCE [LARGE SCALE GENOMIC DNA]</scope>
    <source>
        <strain evidence="2 3">BSs20135</strain>
    </source>
</reference>
<proteinExistence type="predicted"/>
<keyword evidence="1" id="KW-0812">Transmembrane</keyword>
<dbReference type="RefSeq" id="WP_007621401.1">
    <property type="nucleotide sequence ID" value="NZ_BAEO01000043.1"/>
</dbReference>
<dbReference type="eggNOG" id="ENOG502ZCIU">
    <property type="taxonomic scope" value="Bacteria"/>
</dbReference>
<dbReference type="STRING" id="493475.GARC_2994"/>